<dbReference type="Proteomes" id="UP001423409">
    <property type="component" value="Unassembled WGS sequence"/>
</dbReference>
<keyword evidence="2" id="KW-1185">Reference proteome</keyword>
<evidence type="ECO:0000313" key="2">
    <source>
        <dbReference type="Proteomes" id="UP001423409"/>
    </source>
</evidence>
<protein>
    <submittedName>
        <fullName evidence="1">Uncharacterized protein</fullName>
    </submittedName>
</protein>
<gene>
    <name evidence="1" type="ORF">Dcae01_00731</name>
</gene>
<accession>A0ABP9UG13</accession>
<proteinExistence type="predicted"/>
<organism evidence="1 2">
    <name type="scientific">Deinococcus caeni</name>
    <dbReference type="NCBI Taxonomy" id="569127"/>
    <lineage>
        <taxon>Bacteria</taxon>
        <taxon>Thermotogati</taxon>
        <taxon>Deinococcota</taxon>
        <taxon>Deinococci</taxon>
        <taxon>Deinococcales</taxon>
        <taxon>Deinococcaceae</taxon>
        <taxon>Deinococcus</taxon>
    </lineage>
</organism>
<dbReference type="EMBL" id="BAABQU010000007">
    <property type="protein sequence ID" value="GAA5439232.1"/>
    <property type="molecule type" value="Genomic_DNA"/>
</dbReference>
<dbReference type="RefSeq" id="WP_345442207.1">
    <property type="nucleotide sequence ID" value="NZ_BAABQU010000007.1"/>
</dbReference>
<sequence length="71" mass="7955">MPPAVDVDMTLACCPVCSHERLTISTEQLARVGVTRLVVTCACCAYVEPLGWATRRAQHLFPWALRRWGLQ</sequence>
<name>A0ABP9UG13_9DEIO</name>
<evidence type="ECO:0000313" key="1">
    <source>
        <dbReference type="EMBL" id="GAA5439232.1"/>
    </source>
</evidence>
<reference evidence="1 2" key="1">
    <citation type="submission" date="2024-02" db="EMBL/GenBank/DDBJ databases">
        <title>Deinococcus caeni NBRC 101312.</title>
        <authorList>
            <person name="Ichikawa N."/>
            <person name="Katano-Makiyama Y."/>
            <person name="Hidaka K."/>
        </authorList>
    </citation>
    <scope>NUCLEOTIDE SEQUENCE [LARGE SCALE GENOMIC DNA]</scope>
    <source>
        <strain evidence="1 2">NBRC 101312</strain>
    </source>
</reference>
<comment type="caution">
    <text evidence="1">The sequence shown here is derived from an EMBL/GenBank/DDBJ whole genome shotgun (WGS) entry which is preliminary data.</text>
</comment>